<organism evidence="1 2">
    <name type="scientific">Paracoccus homiensis</name>
    <dbReference type="NCBI Taxonomy" id="364199"/>
    <lineage>
        <taxon>Bacteria</taxon>
        <taxon>Pseudomonadati</taxon>
        <taxon>Pseudomonadota</taxon>
        <taxon>Alphaproteobacteria</taxon>
        <taxon>Rhodobacterales</taxon>
        <taxon>Paracoccaceae</taxon>
        <taxon>Paracoccus</taxon>
    </lineage>
</organism>
<dbReference type="STRING" id="364199.SAMN04489858_109108"/>
<gene>
    <name evidence="1" type="ORF">SAMN04489858_109108</name>
</gene>
<proteinExistence type="predicted"/>
<evidence type="ECO:0000313" key="1">
    <source>
        <dbReference type="EMBL" id="SET75305.1"/>
    </source>
</evidence>
<keyword evidence="2" id="KW-1185">Reference proteome</keyword>
<name>A0A1I0GXT9_9RHOB</name>
<evidence type="ECO:0000313" key="2">
    <source>
        <dbReference type="Proteomes" id="UP000199180"/>
    </source>
</evidence>
<dbReference type="OrthoDB" id="7779079at2"/>
<protein>
    <recommendedName>
        <fullName evidence="3">Concanavalin A-like lectin/glucanases superfamily protein</fullName>
    </recommendedName>
</protein>
<dbReference type="Proteomes" id="UP000199180">
    <property type="component" value="Unassembled WGS sequence"/>
</dbReference>
<dbReference type="EMBL" id="FOHO01000009">
    <property type="protein sequence ID" value="SET75305.1"/>
    <property type="molecule type" value="Genomic_DNA"/>
</dbReference>
<dbReference type="AlphaFoldDB" id="A0A1I0GXT9"/>
<sequence length="238" mass="24986">MRFFGWSEFGAIWAALRGGANNPLAPFYASGAIAIHHSVEGATPAGGPATAFTNQGGAGAAFDAEVIGSPLALQGKFIQPQPSDSYPQMASAADLVGVHLIWVMAPQVANGTYMCFGSEVAPAPYLRISNGIAIQLYDGSGSISLSGIPQSTAPRIFEVRIDATTATLIINGQTIDIENHTFTALNVDNIMRRNGTFQAFAGKFGDILGVLLDHPQAEAALSEARTYLNERFSLGLAL</sequence>
<evidence type="ECO:0008006" key="3">
    <source>
        <dbReference type="Google" id="ProtNLM"/>
    </source>
</evidence>
<dbReference type="RefSeq" id="WP_090735711.1">
    <property type="nucleotide sequence ID" value="NZ_FOHO01000009.1"/>
</dbReference>
<reference evidence="1 2" key="1">
    <citation type="submission" date="2016-10" db="EMBL/GenBank/DDBJ databases">
        <authorList>
            <person name="de Groot N.N."/>
        </authorList>
    </citation>
    <scope>NUCLEOTIDE SEQUENCE [LARGE SCALE GENOMIC DNA]</scope>
    <source>
        <strain evidence="1 2">DSM 17862</strain>
    </source>
</reference>
<accession>A0A1I0GXT9</accession>